<dbReference type="PANTHER" id="PTHR33374">
    <property type="entry name" value="ARABINOGALACTAN PROTEIN 20"/>
    <property type="match status" value="1"/>
</dbReference>
<evidence type="ECO:0000256" key="1">
    <source>
        <dbReference type="SAM" id="Phobius"/>
    </source>
</evidence>
<sequence>MAVFLFFITFIFSSLTYLSHGHILAPSPAASAPTKCRAGKMIDQGIAYVLMLIALIITYLTH</sequence>
<name>A0AAV9AKV2_ACOGR</name>
<accession>A0AAV9AKV2</accession>
<proteinExistence type="predicted"/>
<feature type="signal peptide" evidence="2">
    <location>
        <begin position="1"/>
        <end position="21"/>
    </location>
</feature>
<comment type="caution">
    <text evidence="3">The sequence shown here is derived from an EMBL/GenBank/DDBJ whole genome shotgun (WGS) entry which is preliminary data.</text>
</comment>
<protein>
    <submittedName>
        <fullName evidence="3">Arabinogalactan peptide 16</fullName>
    </submittedName>
</protein>
<dbReference type="AlphaFoldDB" id="A0AAV9AKV2"/>
<evidence type="ECO:0000313" key="3">
    <source>
        <dbReference type="EMBL" id="KAK1264822.1"/>
    </source>
</evidence>
<reference evidence="3" key="1">
    <citation type="journal article" date="2023" name="Nat. Commun.">
        <title>Diploid and tetraploid genomes of Acorus and the evolution of monocots.</title>
        <authorList>
            <person name="Ma L."/>
            <person name="Liu K.W."/>
            <person name="Li Z."/>
            <person name="Hsiao Y.Y."/>
            <person name="Qi Y."/>
            <person name="Fu T."/>
            <person name="Tang G.D."/>
            <person name="Zhang D."/>
            <person name="Sun W.H."/>
            <person name="Liu D.K."/>
            <person name="Li Y."/>
            <person name="Chen G.Z."/>
            <person name="Liu X.D."/>
            <person name="Liao X.Y."/>
            <person name="Jiang Y.T."/>
            <person name="Yu X."/>
            <person name="Hao Y."/>
            <person name="Huang J."/>
            <person name="Zhao X.W."/>
            <person name="Ke S."/>
            <person name="Chen Y.Y."/>
            <person name="Wu W.L."/>
            <person name="Hsu J.L."/>
            <person name="Lin Y.F."/>
            <person name="Huang M.D."/>
            <person name="Li C.Y."/>
            <person name="Huang L."/>
            <person name="Wang Z.W."/>
            <person name="Zhao X."/>
            <person name="Zhong W.Y."/>
            <person name="Peng D.H."/>
            <person name="Ahmad S."/>
            <person name="Lan S."/>
            <person name="Zhang J.S."/>
            <person name="Tsai W.C."/>
            <person name="Van de Peer Y."/>
            <person name="Liu Z.J."/>
        </authorList>
    </citation>
    <scope>NUCLEOTIDE SEQUENCE</scope>
    <source>
        <strain evidence="3">SCP</strain>
    </source>
</reference>
<dbReference type="InterPro" id="IPR009424">
    <property type="entry name" value="AGP16/20/22/41"/>
</dbReference>
<keyword evidence="1" id="KW-0472">Membrane</keyword>
<gene>
    <name evidence="3" type="ORF">QJS04_geneDACA024280</name>
</gene>
<keyword evidence="1" id="KW-0812">Transmembrane</keyword>
<evidence type="ECO:0000256" key="2">
    <source>
        <dbReference type="SAM" id="SignalP"/>
    </source>
</evidence>
<dbReference type="EMBL" id="JAUJYN010000008">
    <property type="protein sequence ID" value="KAK1264822.1"/>
    <property type="molecule type" value="Genomic_DNA"/>
</dbReference>
<keyword evidence="4" id="KW-1185">Reference proteome</keyword>
<evidence type="ECO:0000313" key="4">
    <source>
        <dbReference type="Proteomes" id="UP001179952"/>
    </source>
</evidence>
<reference evidence="3" key="2">
    <citation type="submission" date="2023-06" db="EMBL/GenBank/DDBJ databases">
        <authorList>
            <person name="Ma L."/>
            <person name="Liu K.-W."/>
            <person name="Li Z."/>
            <person name="Hsiao Y.-Y."/>
            <person name="Qi Y."/>
            <person name="Fu T."/>
            <person name="Tang G."/>
            <person name="Zhang D."/>
            <person name="Sun W.-H."/>
            <person name="Liu D.-K."/>
            <person name="Li Y."/>
            <person name="Chen G.-Z."/>
            <person name="Liu X.-D."/>
            <person name="Liao X.-Y."/>
            <person name="Jiang Y.-T."/>
            <person name="Yu X."/>
            <person name="Hao Y."/>
            <person name="Huang J."/>
            <person name="Zhao X.-W."/>
            <person name="Ke S."/>
            <person name="Chen Y.-Y."/>
            <person name="Wu W.-L."/>
            <person name="Hsu J.-L."/>
            <person name="Lin Y.-F."/>
            <person name="Huang M.-D."/>
            <person name="Li C.-Y."/>
            <person name="Huang L."/>
            <person name="Wang Z.-W."/>
            <person name="Zhao X."/>
            <person name="Zhong W.-Y."/>
            <person name="Peng D.-H."/>
            <person name="Ahmad S."/>
            <person name="Lan S."/>
            <person name="Zhang J.-S."/>
            <person name="Tsai W.-C."/>
            <person name="Van De Peer Y."/>
            <person name="Liu Z.-J."/>
        </authorList>
    </citation>
    <scope>NUCLEOTIDE SEQUENCE</scope>
    <source>
        <strain evidence="3">SCP</strain>
        <tissue evidence="3">Leaves</tissue>
    </source>
</reference>
<dbReference type="Proteomes" id="UP001179952">
    <property type="component" value="Unassembled WGS sequence"/>
</dbReference>
<dbReference type="Pfam" id="PF06376">
    <property type="entry name" value="AGP"/>
    <property type="match status" value="1"/>
</dbReference>
<organism evidence="3 4">
    <name type="scientific">Acorus gramineus</name>
    <name type="common">Dwarf sweet flag</name>
    <dbReference type="NCBI Taxonomy" id="55184"/>
    <lineage>
        <taxon>Eukaryota</taxon>
        <taxon>Viridiplantae</taxon>
        <taxon>Streptophyta</taxon>
        <taxon>Embryophyta</taxon>
        <taxon>Tracheophyta</taxon>
        <taxon>Spermatophyta</taxon>
        <taxon>Magnoliopsida</taxon>
        <taxon>Liliopsida</taxon>
        <taxon>Acoraceae</taxon>
        <taxon>Acorus</taxon>
    </lineage>
</organism>
<feature type="chain" id="PRO_5044023969" evidence="2">
    <location>
        <begin position="22"/>
        <end position="62"/>
    </location>
</feature>
<feature type="transmembrane region" description="Helical" evidence="1">
    <location>
        <begin position="41"/>
        <end position="60"/>
    </location>
</feature>
<keyword evidence="1" id="KW-1133">Transmembrane helix</keyword>
<keyword evidence="2" id="KW-0732">Signal</keyword>